<reference evidence="2" key="2">
    <citation type="submission" date="2015-01" db="EMBL/GenBank/DDBJ databases">
        <title>Evolutionary Origins and Diversification of the Mycorrhizal Mutualists.</title>
        <authorList>
            <consortium name="DOE Joint Genome Institute"/>
            <consortium name="Mycorrhizal Genomics Consortium"/>
            <person name="Kohler A."/>
            <person name="Kuo A."/>
            <person name="Nagy L.G."/>
            <person name="Floudas D."/>
            <person name="Copeland A."/>
            <person name="Barry K.W."/>
            <person name="Cichocki N."/>
            <person name="Veneault-Fourrey C."/>
            <person name="LaButti K."/>
            <person name="Lindquist E.A."/>
            <person name="Lipzen A."/>
            <person name="Lundell T."/>
            <person name="Morin E."/>
            <person name="Murat C."/>
            <person name="Riley R."/>
            <person name="Ohm R."/>
            <person name="Sun H."/>
            <person name="Tunlid A."/>
            <person name="Henrissat B."/>
            <person name="Grigoriev I.V."/>
            <person name="Hibbett D.S."/>
            <person name="Martin F."/>
        </authorList>
    </citation>
    <scope>NUCLEOTIDE SEQUENCE [LARGE SCALE GENOMIC DNA]</scope>
    <source>
        <strain evidence="2">F 1598</strain>
    </source>
</reference>
<dbReference type="EMBL" id="KN833092">
    <property type="protein sequence ID" value="KIM73123.1"/>
    <property type="molecule type" value="Genomic_DNA"/>
</dbReference>
<protein>
    <submittedName>
        <fullName evidence="1">Uncharacterized protein</fullName>
    </submittedName>
</protein>
<name>A0A0C3AH58_PILCF</name>
<evidence type="ECO:0000313" key="1">
    <source>
        <dbReference type="EMBL" id="KIM73123.1"/>
    </source>
</evidence>
<accession>A0A0C3AH58</accession>
<dbReference type="Proteomes" id="UP000054166">
    <property type="component" value="Unassembled WGS sequence"/>
</dbReference>
<reference evidence="1 2" key="1">
    <citation type="submission" date="2014-04" db="EMBL/GenBank/DDBJ databases">
        <authorList>
            <consortium name="DOE Joint Genome Institute"/>
            <person name="Kuo A."/>
            <person name="Tarkka M."/>
            <person name="Buscot F."/>
            <person name="Kohler A."/>
            <person name="Nagy L.G."/>
            <person name="Floudas D."/>
            <person name="Copeland A."/>
            <person name="Barry K.W."/>
            <person name="Cichocki N."/>
            <person name="Veneault-Fourrey C."/>
            <person name="LaButti K."/>
            <person name="Lindquist E.A."/>
            <person name="Lipzen A."/>
            <person name="Lundell T."/>
            <person name="Morin E."/>
            <person name="Murat C."/>
            <person name="Sun H."/>
            <person name="Tunlid A."/>
            <person name="Henrissat B."/>
            <person name="Grigoriev I.V."/>
            <person name="Hibbett D.S."/>
            <person name="Martin F."/>
            <person name="Nordberg H.P."/>
            <person name="Cantor M.N."/>
            <person name="Hua S.X."/>
        </authorList>
    </citation>
    <scope>NUCLEOTIDE SEQUENCE [LARGE SCALE GENOMIC DNA]</scope>
    <source>
        <strain evidence="1 2">F 1598</strain>
    </source>
</reference>
<gene>
    <name evidence="1" type="ORF">PILCRDRAFT_733284</name>
</gene>
<proteinExistence type="predicted"/>
<dbReference type="AlphaFoldDB" id="A0A0C3AH58"/>
<dbReference type="HOGENOM" id="CLU_2292738_0_0_1"/>
<sequence>MQSSDSSMCETRKSSNAYATEGRLHTIRRHGGLTVIYSALWRLIANQVRAGVGGFEQVVALGSRDSLGSAVRWVISGEVVGVSSVLTLNGLFSSTSVLKPS</sequence>
<organism evidence="1 2">
    <name type="scientific">Piloderma croceum (strain F 1598)</name>
    <dbReference type="NCBI Taxonomy" id="765440"/>
    <lineage>
        <taxon>Eukaryota</taxon>
        <taxon>Fungi</taxon>
        <taxon>Dikarya</taxon>
        <taxon>Basidiomycota</taxon>
        <taxon>Agaricomycotina</taxon>
        <taxon>Agaricomycetes</taxon>
        <taxon>Agaricomycetidae</taxon>
        <taxon>Atheliales</taxon>
        <taxon>Atheliaceae</taxon>
        <taxon>Piloderma</taxon>
    </lineage>
</organism>
<keyword evidence="2" id="KW-1185">Reference proteome</keyword>
<evidence type="ECO:0000313" key="2">
    <source>
        <dbReference type="Proteomes" id="UP000054166"/>
    </source>
</evidence>
<dbReference type="InParanoid" id="A0A0C3AH58"/>